<keyword evidence="1" id="KW-1133">Transmembrane helix</keyword>
<keyword evidence="1" id="KW-0812">Transmembrane</keyword>
<keyword evidence="1" id="KW-0472">Membrane</keyword>
<accession>A0A1H3QYL2</accession>
<protein>
    <submittedName>
        <fullName evidence="3">Flp pilus assembly protein TadG</fullName>
    </submittedName>
</protein>
<sequence>MNHTEETEKKRLQTFGKSQEGSFTLEASMLFPVILIITIALIAFSLVIYQKSVMQFQANRIADQVAYVWNNSSKDLETGAFSAYTTENGDGLYWRLTGNNFMQQFGLPGVGNSSLVNEKTRQQEVNSRMTSPGNVSVNFTNGLLGNEVEVVIRQELRLPSALTDLFGTDYLVARSVRTVTEPVEFIRNVHFAMYFYGQISRYGGYIKTFIQ</sequence>
<dbReference type="Proteomes" id="UP000198935">
    <property type="component" value="Unassembled WGS sequence"/>
</dbReference>
<feature type="transmembrane region" description="Helical" evidence="1">
    <location>
        <begin position="29"/>
        <end position="49"/>
    </location>
</feature>
<evidence type="ECO:0000256" key="1">
    <source>
        <dbReference type="SAM" id="Phobius"/>
    </source>
</evidence>
<dbReference type="Pfam" id="PF07811">
    <property type="entry name" value="TadE"/>
    <property type="match status" value="1"/>
</dbReference>
<name>A0A1H3QYL2_9BACI</name>
<evidence type="ECO:0000313" key="4">
    <source>
        <dbReference type="Proteomes" id="UP000198935"/>
    </source>
</evidence>
<dbReference type="STRING" id="1503961.SAMN05421736_10799"/>
<organism evidence="3 4">
    <name type="scientific">Evansella caseinilytica</name>
    <dbReference type="NCBI Taxonomy" id="1503961"/>
    <lineage>
        <taxon>Bacteria</taxon>
        <taxon>Bacillati</taxon>
        <taxon>Bacillota</taxon>
        <taxon>Bacilli</taxon>
        <taxon>Bacillales</taxon>
        <taxon>Bacillaceae</taxon>
        <taxon>Evansella</taxon>
    </lineage>
</organism>
<dbReference type="OrthoDB" id="2703555at2"/>
<dbReference type="EMBL" id="FNPI01000007">
    <property type="protein sequence ID" value="SDZ18181.1"/>
    <property type="molecule type" value="Genomic_DNA"/>
</dbReference>
<gene>
    <name evidence="3" type="ORF">SAMN05421736_10799</name>
</gene>
<keyword evidence="4" id="KW-1185">Reference proteome</keyword>
<proteinExistence type="predicted"/>
<reference evidence="4" key="1">
    <citation type="submission" date="2016-10" db="EMBL/GenBank/DDBJ databases">
        <authorList>
            <person name="Varghese N."/>
            <person name="Submissions S."/>
        </authorList>
    </citation>
    <scope>NUCLEOTIDE SEQUENCE [LARGE SCALE GENOMIC DNA]</scope>
    <source>
        <strain evidence="4">SP</strain>
    </source>
</reference>
<feature type="domain" description="TadE-like" evidence="2">
    <location>
        <begin position="21"/>
        <end position="55"/>
    </location>
</feature>
<dbReference type="AlphaFoldDB" id="A0A1H3QYL2"/>
<dbReference type="InterPro" id="IPR012495">
    <property type="entry name" value="TadE-like_dom"/>
</dbReference>
<evidence type="ECO:0000313" key="3">
    <source>
        <dbReference type="EMBL" id="SDZ18181.1"/>
    </source>
</evidence>
<evidence type="ECO:0000259" key="2">
    <source>
        <dbReference type="Pfam" id="PF07811"/>
    </source>
</evidence>